<dbReference type="GO" id="GO:0005524">
    <property type="term" value="F:ATP binding"/>
    <property type="evidence" value="ECO:0007669"/>
    <property type="project" value="UniProtKB-KW"/>
</dbReference>
<evidence type="ECO:0000256" key="1">
    <source>
        <dbReference type="ARBA" id="ARBA00022527"/>
    </source>
</evidence>
<comment type="caution">
    <text evidence="3">The sequence shown here is derived from an EMBL/GenBank/DDBJ whole genome shotgun (WGS) entry which is preliminary data.</text>
</comment>
<keyword evidence="1" id="KW-0418">Kinase</keyword>
<dbReference type="GO" id="GO:0004673">
    <property type="term" value="F:protein histidine kinase activity"/>
    <property type="evidence" value="ECO:0007669"/>
    <property type="project" value="UniProtKB-EC"/>
</dbReference>
<keyword evidence="3" id="KW-0067">ATP-binding</keyword>
<dbReference type="RefSeq" id="WP_344215214.1">
    <property type="nucleotide sequence ID" value="NZ_BAAAMV010000011.1"/>
</dbReference>
<evidence type="ECO:0000313" key="4">
    <source>
        <dbReference type="Proteomes" id="UP001552427"/>
    </source>
</evidence>
<evidence type="ECO:0000259" key="2">
    <source>
        <dbReference type="Pfam" id="PF13581"/>
    </source>
</evidence>
<sequence>MSFVLTSLRPAEAVHTPLGEDLAPLRELVRAFAVRAGLERSRADLLVLAVSEAAGNVLEHARAPGTVSLRSDADGVTVHVADEAGALTAEHLRAAPRRPGHGGLGLRIIQRVCDRVRLDHPGGRTRLELFMSRRLSAA</sequence>
<protein>
    <submittedName>
        <fullName evidence="3">ATP-binding protein</fullName>
        <ecNumber evidence="3">2.7.13.3</ecNumber>
    </submittedName>
</protein>
<gene>
    <name evidence="3" type="ORF">AB0K40_21375</name>
</gene>
<dbReference type="PANTHER" id="PTHR35526:SF3">
    <property type="entry name" value="ANTI-SIGMA-F FACTOR RSBW"/>
    <property type="match status" value="1"/>
</dbReference>
<feature type="domain" description="Histidine kinase/HSP90-like ATPase" evidence="2">
    <location>
        <begin position="20"/>
        <end position="127"/>
    </location>
</feature>
<organism evidence="3 4">
    <name type="scientific">Nonomuraea bangladeshensis</name>
    <dbReference type="NCBI Taxonomy" id="404385"/>
    <lineage>
        <taxon>Bacteria</taxon>
        <taxon>Bacillati</taxon>
        <taxon>Actinomycetota</taxon>
        <taxon>Actinomycetes</taxon>
        <taxon>Streptosporangiales</taxon>
        <taxon>Streptosporangiaceae</taxon>
        <taxon>Nonomuraea</taxon>
    </lineage>
</organism>
<name>A0ABV3H6E5_9ACTN</name>
<dbReference type="EC" id="2.7.13.3" evidence="3"/>
<dbReference type="PANTHER" id="PTHR35526">
    <property type="entry name" value="ANTI-SIGMA-F FACTOR RSBW-RELATED"/>
    <property type="match status" value="1"/>
</dbReference>
<keyword evidence="4" id="KW-1185">Reference proteome</keyword>
<dbReference type="InterPro" id="IPR036890">
    <property type="entry name" value="HATPase_C_sf"/>
</dbReference>
<reference evidence="3 4" key="1">
    <citation type="submission" date="2024-06" db="EMBL/GenBank/DDBJ databases">
        <title>The Natural Products Discovery Center: Release of the First 8490 Sequenced Strains for Exploring Actinobacteria Biosynthetic Diversity.</title>
        <authorList>
            <person name="Kalkreuter E."/>
            <person name="Kautsar S.A."/>
            <person name="Yang D."/>
            <person name="Bader C.D."/>
            <person name="Teijaro C.N."/>
            <person name="Fluegel L."/>
            <person name="Davis C.M."/>
            <person name="Simpson J.R."/>
            <person name="Lauterbach L."/>
            <person name="Steele A.D."/>
            <person name="Gui C."/>
            <person name="Meng S."/>
            <person name="Li G."/>
            <person name="Viehrig K."/>
            <person name="Ye F."/>
            <person name="Su P."/>
            <person name="Kiefer A.F."/>
            <person name="Nichols A."/>
            <person name="Cepeda A.J."/>
            <person name="Yan W."/>
            <person name="Fan B."/>
            <person name="Jiang Y."/>
            <person name="Adhikari A."/>
            <person name="Zheng C.-J."/>
            <person name="Schuster L."/>
            <person name="Cowan T.M."/>
            <person name="Smanski M.J."/>
            <person name="Chevrette M.G."/>
            <person name="De Carvalho L.P.S."/>
            <person name="Shen B."/>
        </authorList>
    </citation>
    <scope>NUCLEOTIDE SEQUENCE [LARGE SCALE GENOMIC DNA]</scope>
    <source>
        <strain evidence="3 4">NPDC049574</strain>
    </source>
</reference>
<dbReference type="Pfam" id="PF13581">
    <property type="entry name" value="HATPase_c_2"/>
    <property type="match status" value="1"/>
</dbReference>
<proteinExistence type="predicted"/>
<dbReference type="InterPro" id="IPR003594">
    <property type="entry name" value="HATPase_dom"/>
</dbReference>
<dbReference type="EMBL" id="JBFARM010000006">
    <property type="protein sequence ID" value="MEV4288072.1"/>
    <property type="molecule type" value="Genomic_DNA"/>
</dbReference>
<dbReference type="SUPFAM" id="SSF55874">
    <property type="entry name" value="ATPase domain of HSP90 chaperone/DNA topoisomerase II/histidine kinase"/>
    <property type="match status" value="1"/>
</dbReference>
<keyword evidence="1" id="KW-0723">Serine/threonine-protein kinase</keyword>
<dbReference type="Proteomes" id="UP001552427">
    <property type="component" value="Unassembled WGS sequence"/>
</dbReference>
<keyword evidence="3" id="KW-0808">Transferase</keyword>
<evidence type="ECO:0000313" key="3">
    <source>
        <dbReference type="EMBL" id="MEV4288072.1"/>
    </source>
</evidence>
<keyword evidence="3" id="KW-0547">Nucleotide-binding</keyword>
<dbReference type="InterPro" id="IPR050267">
    <property type="entry name" value="Anti-sigma-factor_SerPK"/>
</dbReference>
<dbReference type="CDD" id="cd16936">
    <property type="entry name" value="HATPase_RsbW-like"/>
    <property type="match status" value="1"/>
</dbReference>
<dbReference type="Gene3D" id="3.30.565.10">
    <property type="entry name" value="Histidine kinase-like ATPase, C-terminal domain"/>
    <property type="match status" value="1"/>
</dbReference>
<accession>A0ABV3H6E5</accession>